<keyword evidence="2" id="KW-1185">Reference proteome</keyword>
<gene>
    <name evidence="1" type="ORF">DPEC_G00342140</name>
</gene>
<name>A0ACC2F5Z5_DALPE</name>
<evidence type="ECO:0000313" key="1">
    <source>
        <dbReference type="EMBL" id="KAJ7986655.1"/>
    </source>
</evidence>
<comment type="caution">
    <text evidence="1">The sequence shown here is derived from an EMBL/GenBank/DDBJ whole genome shotgun (WGS) entry which is preliminary data.</text>
</comment>
<evidence type="ECO:0000313" key="2">
    <source>
        <dbReference type="Proteomes" id="UP001157502"/>
    </source>
</evidence>
<proteinExistence type="predicted"/>
<organism evidence="1 2">
    <name type="scientific">Dallia pectoralis</name>
    <name type="common">Alaska blackfish</name>
    <dbReference type="NCBI Taxonomy" id="75939"/>
    <lineage>
        <taxon>Eukaryota</taxon>
        <taxon>Metazoa</taxon>
        <taxon>Chordata</taxon>
        <taxon>Craniata</taxon>
        <taxon>Vertebrata</taxon>
        <taxon>Euteleostomi</taxon>
        <taxon>Actinopterygii</taxon>
        <taxon>Neopterygii</taxon>
        <taxon>Teleostei</taxon>
        <taxon>Protacanthopterygii</taxon>
        <taxon>Esociformes</taxon>
        <taxon>Umbridae</taxon>
        <taxon>Dallia</taxon>
    </lineage>
</organism>
<dbReference type="EMBL" id="CM055761">
    <property type="protein sequence ID" value="KAJ7986655.1"/>
    <property type="molecule type" value="Genomic_DNA"/>
</dbReference>
<dbReference type="Proteomes" id="UP001157502">
    <property type="component" value="Chromosome 34"/>
</dbReference>
<protein>
    <submittedName>
        <fullName evidence="1">Uncharacterized protein</fullName>
    </submittedName>
</protein>
<sequence>MEPKVLRNNTEQPGRRFTRQMAKAGAVTYDGTYDVTYELTARAPLKRSREQIQSAVVYGSSDLEESSESDDSPNKKSKSDTELARDCSDNEEEMEVLEEDEDEHDQEKNDDQMMCPEEHPAIQQKCHRSHLDISKSFYTAKELNIDCTDSKRVENSEGQNQRDFLINKTNHMVEYIDKMPREPKSMVETSRRHHLSTKSAPQHQHLQNRQEFLAYKPSSMADYREKLVTTYKSTANHQSMKVFPTSERSYLSKHPVNNISSRKINFQPQRQDIMKSALTKANPGKSSGGCTCWVLLVLAVSVVVGLLAFSRPHTPSGSGDHPDWPVREGEFVARLSTLEAMFPGQRSELWRRTRIHLVKHLQMGHPTEPAGQDSDLVKLDMDSQLQKAFEGDKSVAVIHRFEELPPGSTLIFYRYCDHEKAAFKRVFLAFTVLLPEEELEEQLTLNAVEEMVQDFIKDKFVESKRLENPVSFNNMDLDKLSGLWSRISHLVLPVAAEESIEHGGCTN</sequence>
<accession>A0ACC2F5Z5</accession>
<reference evidence="1" key="1">
    <citation type="submission" date="2021-05" db="EMBL/GenBank/DDBJ databases">
        <authorList>
            <person name="Pan Q."/>
            <person name="Jouanno E."/>
            <person name="Zahm M."/>
            <person name="Klopp C."/>
            <person name="Cabau C."/>
            <person name="Louis A."/>
            <person name="Berthelot C."/>
            <person name="Parey E."/>
            <person name="Roest Crollius H."/>
            <person name="Montfort J."/>
            <person name="Robinson-Rechavi M."/>
            <person name="Bouchez O."/>
            <person name="Lampietro C."/>
            <person name="Lopez Roques C."/>
            <person name="Donnadieu C."/>
            <person name="Postlethwait J."/>
            <person name="Bobe J."/>
            <person name="Dillon D."/>
            <person name="Chandos A."/>
            <person name="von Hippel F."/>
            <person name="Guiguen Y."/>
        </authorList>
    </citation>
    <scope>NUCLEOTIDE SEQUENCE</scope>
    <source>
        <strain evidence="1">YG-Jan2019</strain>
    </source>
</reference>